<keyword evidence="5" id="KW-1185">Reference proteome</keyword>
<dbReference type="InterPro" id="IPR050346">
    <property type="entry name" value="FMO-like"/>
</dbReference>
<gene>
    <name evidence="4" type="ORF">WICPIJ_001056</name>
</gene>
<name>A0A9P8QEM8_WICPI</name>
<protein>
    <recommendedName>
        <fullName evidence="6">Flavin-containing monooxygenase</fullName>
    </recommendedName>
</protein>
<keyword evidence="2" id="KW-0274">FAD</keyword>
<evidence type="ECO:0000256" key="2">
    <source>
        <dbReference type="ARBA" id="ARBA00022827"/>
    </source>
</evidence>
<proteinExistence type="predicted"/>
<dbReference type="SUPFAM" id="SSF51905">
    <property type="entry name" value="FAD/NAD(P)-binding domain"/>
    <property type="match status" value="2"/>
</dbReference>
<keyword evidence="3" id="KW-0560">Oxidoreductase</keyword>
<evidence type="ECO:0000256" key="3">
    <source>
        <dbReference type="ARBA" id="ARBA00023002"/>
    </source>
</evidence>
<sequence>MTIDKQSDSQSRVRITSPIKSIAIIGGGASGAITLDTLKSLDKFDEIVLYERRDVLGGVWYLDEKPNELDIEPGLSQNELDPQLQIPKDINAQEGKKLERSTQERYIHTASYETLRTNIPEHLMTYSDEKSWGADQSVYVEEEYVRGTAIQEYIERYVQRNKQHVVFNTTVESIDKDYSNGVDAKFKLTLRTELSETNEDGKALDLWTEREFDSVIIATGHYHVPYIPDVPGLKDVYRLHPGKISHSKTFRITDDFKDQKLLIIGTRASGSDIAEIAVKTAKVVYQSKRSPGTAARWADVENLFIKPKIERYTVDPETKEITVHFNDGTTITDPDQIIYATGFRFSYPFLKNLYPGFTTGYAVPDLYLHTFFTKDPRLTLVGVPTDAISFRAFEFQAVLVSRYLAGLVSLPPLRDQITWGNQRYRLYGDTRAYHTIEHNGKLEYLQSLVDLGGGVEPIDDRKIGRPFPVWTDFDLKKMKEISEKLIKFFGVEVSDANGVTVPEK</sequence>
<dbReference type="PANTHER" id="PTHR23023">
    <property type="entry name" value="DIMETHYLANILINE MONOOXYGENASE"/>
    <property type="match status" value="1"/>
</dbReference>
<dbReference type="InterPro" id="IPR036188">
    <property type="entry name" value="FAD/NAD-bd_sf"/>
</dbReference>
<evidence type="ECO:0008006" key="6">
    <source>
        <dbReference type="Google" id="ProtNLM"/>
    </source>
</evidence>
<comment type="caution">
    <text evidence="4">The sequence shown here is derived from an EMBL/GenBank/DDBJ whole genome shotgun (WGS) entry which is preliminary data.</text>
</comment>
<reference evidence="4" key="1">
    <citation type="journal article" date="2021" name="Open Biol.">
        <title>Shared evolutionary footprints suggest mitochondrial oxidative damage underlies multiple complex I losses in fungi.</title>
        <authorList>
            <person name="Schikora-Tamarit M.A."/>
            <person name="Marcet-Houben M."/>
            <person name="Nosek J."/>
            <person name="Gabaldon T."/>
        </authorList>
    </citation>
    <scope>NUCLEOTIDE SEQUENCE</scope>
    <source>
        <strain evidence="4">CBS2887</strain>
    </source>
</reference>
<dbReference type="GO" id="GO:0016491">
    <property type="term" value="F:oxidoreductase activity"/>
    <property type="evidence" value="ECO:0007669"/>
    <property type="project" value="UniProtKB-KW"/>
</dbReference>
<dbReference type="Gene3D" id="3.50.50.60">
    <property type="entry name" value="FAD/NAD(P)-binding domain"/>
    <property type="match status" value="2"/>
</dbReference>
<dbReference type="OrthoDB" id="66881at2759"/>
<dbReference type="Proteomes" id="UP000774326">
    <property type="component" value="Unassembled WGS sequence"/>
</dbReference>
<organism evidence="4 5">
    <name type="scientific">Wickerhamomyces pijperi</name>
    <name type="common">Yeast</name>
    <name type="synonym">Pichia pijperi</name>
    <dbReference type="NCBI Taxonomy" id="599730"/>
    <lineage>
        <taxon>Eukaryota</taxon>
        <taxon>Fungi</taxon>
        <taxon>Dikarya</taxon>
        <taxon>Ascomycota</taxon>
        <taxon>Saccharomycotina</taxon>
        <taxon>Saccharomycetes</taxon>
        <taxon>Phaffomycetales</taxon>
        <taxon>Wickerhamomycetaceae</taxon>
        <taxon>Wickerhamomyces</taxon>
    </lineage>
</organism>
<evidence type="ECO:0000313" key="5">
    <source>
        <dbReference type="Proteomes" id="UP000774326"/>
    </source>
</evidence>
<evidence type="ECO:0000313" key="4">
    <source>
        <dbReference type="EMBL" id="KAH3687959.1"/>
    </source>
</evidence>
<dbReference type="AlphaFoldDB" id="A0A9P8QEM8"/>
<reference evidence="4" key="2">
    <citation type="submission" date="2021-01" db="EMBL/GenBank/DDBJ databases">
        <authorList>
            <person name="Schikora-Tamarit M.A."/>
        </authorList>
    </citation>
    <scope>NUCLEOTIDE SEQUENCE</scope>
    <source>
        <strain evidence="4">CBS2887</strain>
    </source>
</reference>
<accession>A0A9P8QEM8</accession>
<evidence type="ECO:0000256" key="1">
    <source>
        <dbReference type="ARBA" id="ARBA00022630"/>
    </source>
</evidence>
<dbReference type="Pfam" id="PF13738">
    <property type="entry name" value="Pyr_redox_3"/>
    <property type="match status" value="1"/>
</dbReference>
<dbReference type="EMBL" id="JAEUBG010000584">
    <property type="protein sequence ID" value="KAH3687959.1"/>
    <property type="molecule type" value="Genomic_DNA"/>
</dbReference>
<keyword evidence="1" id="KW-0285">Flavoprotein</keyword>